<feature type="region of interest" description="Disordered" evidence="1">
    <location>
        <begin position="102"/>
        <end position="127"/>
    </location>
</feature>
<comment type="caution">
    <text evidence="2">The sequence shown here is derived from an EMBL/GenBank/DDBJ whole genome shotgun (WGS) entry which is preliminary data.</text>
</comment>
<proteinExistence type="predicted"/>
<protein>
    <submittedName>
        <fullName evidence="2">Uncharacterized protein</fullName>
    </submittedName>
</protein>
<dbReference type="Proteomes" id="UP001190700">
    <property type="component" value="Unassembled WGS sequence"/>
</dbReference>
<evidence type="ECO:0000256" key="1">
    <source>
        <dbReference type="SAM" id="MobiDB-lite"/>
    </source>
</evidence>
<feature type="compositionally biased region" description="Basic and acidic residues" evidence="1">
    <location>
        <begin position="118"/>
        <end position="127"/>
    </location>
</feature>
<accession>A0AAE0G635</accession>
<evidence type="ECO:0000313" key="2">
    <source>
        <dbReference type="EMBL" id="KAK3272218.1"/>
    </source>
</evidence>
<organism evidence="2 3">
    <name type="scientific">Cymbomonas tetramitiformis</name>
    <dbReference type="NCBI Taxonomy" id="36881"/>
    <lineage>
        <taxon>Eukaryota</taxon>
        <taxon>Viridiplantae</taxon>
        <taxon>Chlorophyta</taxon>
        <taxon>Pyramimonadophyceae</taxon>
        <taxon>Pyramimonadales</taxon>
        <taxon>Pyramimonadaceae</taxon>
        <taxon>Cymbomonas</taxon>
    </lineage>
</organism>
<reference evidence="2 3" key="1">
    <citation type="journal article" date="2015" name="Genome Biol. Evol.">
        <title>Comparative Genomics of a Bacterivorous Green Alga Reveals Evolutionary Causalities and Consequences of Phago-Mixotrophic Mode of Nutrition.</title>
        <authorList>
            <person name="Burns J.A."/>
            <person name="Paasch A."/>
            <person name="Narechania A."/>
            <person name="Kim E."/>
        </authorList>
    </citation>
    <scope>NUCLEOTIDE SEQUENCE [LARGE SCALE GENOMIC DNA]</scope>
    <source>
        <strain evidence="2 3">PLY_AMNH</strain>
    </source>
</reference>
<dbReference type="EMBL" id="LGRX02009087">
    <property type="protein sequence ID" value="KAK3272218.1"/>
    <property type="molecule type" value="Genomic_DNA"/>
</dbReference>
<keyword evidence="3" id="KW-1185">Reference proteome</keyword>
<feature type="region of interest" description="Disordered" evidence="1">
    <location>
        <begin position="222"/>
        <end position="248"/>
    </location>
</feature>
<gene>
    <name evidence="2" type="ORF">CYMTET_19462</name>
</gene>
<feature type="compositionally biased region" description="Basic and acidic residues" evidence="1">
    <location>
        <begin position="236"/>
        <end position="248"/>
    </location>
</feature>
<sequence>MLHEHGFTGPVSRASLPDIYLSGLTLDLHANVHTELAGKKVQVQGPPGLRDCPQQQHNHQQKAAWVKCIWENTIEVLQNSDIGDDVIAAMWEQATYAREQDFAQGGDARTSASAQERPSPKECSRGHSNHLEHVQFGATRSTFWTSNSQDEGAEQDTAATTDSQAAAATRSAPGCLGFFRRNVTLGRLRRAQEAAQFKKRLREAVAKIKHLHMQRRDGIAAIQPAPWPDDPEPEDDITRTLRHQAVDR</sequence>
<evidence type="ECO:0000313" key="3">
    <source>
        <dbReference type="Proteomes" id="UP001190700"/>
    </source>
</evidence>
<dbReference type="AlphaFoldDB" id="A0AAE0G635"/>
<name>A0AAE0G635_9CHLO</name>